<evidence type="ECO:0000256" key="2">
    <source>
        <dbReference type="ARBA" id="ARBA00022723"/>
    </source>
</evidence>
<dbReference type="InterPro" id="IPR011257">
    <property type="entry name" value="DNA_glycosylase"/>
</dbReference>
<dbReference type="AlphaFoldDB" id="A0A235BYX8"/>
<evidence type="ECO:0000259" key="5">
    <source>
        <dbReference type="SMART" id="SM00478"/>
    </source>
</evidence>
<dbReference type="PANTHER" id="PTHR10359">
    <property type="entry name" value="A/G-SPECIFIC ADENINE GLYCOSYLASE/ENDONUCLEASE III"/>
    <property type="match status" value="1"/>
</dbReference>
<evidence type="ECO:0000256" key="4">
    <source>
        <dbReference type="ARBA" id="ARBA00023014"/>
    </source>
</evidence>
<keyword evidence="6" id="KW-0255">Endonuclease</keyword>
<keyword evidence="6" id="KW-0540">Nuclease</keyword>
<dbReference type="SMART" id="SM00478">
    <property type="entry name" value="ENDO3c"/>
    <property type="match status" value="1"/>
</dbReference>
<dbReference type="GO" id="GO:0051539">
    <property type="term" value="F:4 iron, 4 sulfur cluster binding"/>
    <property type="evidence" value="ECO:0007669"/>
    <property type="project" value="UniProtKB-KW"/>
</dbReference>
<evidence type="ECO:0000256" key="3">
    <source>
        <dbReference type="ARBA" id="ARBA00023004"/>
    </source>
</evidence>
<evidence type="ECO:0000313" key="6">
    <source>
        <dbReference type="EMBL" id="OYD17563.1"/>
    </source>
</evidence>
<dbReference type="EMBL" id="NOZQ01000004">
    <property type="protein sequence ID" value="OYD17563.1"/>
    <property type="molecule type" value="Genomic_DNA"/>
</dbReference>
<dbReference type="GO" id="GO:0006284">
    <property type="term" value="P:base-excision repair"/>
    <property type="evidence" value="ECO:0007669"/>
    <property type="project" value="InterPro"/>
</dbReference>
<organism evidence="6 7">
    <name type="scientific">candidate division WOR-3 bacterium JGI_Cruoil_03_44_89</name>
    <dbReference type="NCBI Taxonomy" id="1973748"/>
    <lineage>
        <taxon>Bacteria</taxon>
        <taxon>Bacteria division WOR-3</taxon>
    </lineage>
</organism>
<keyword evidence="2" id="KW-0479">Metal-binding</keyword>
<sequence>MPNDNLKDIYNILHSHYGPQNWWPGDSPFEVMVGAILTQNTSWKNVEKAILNLKPYLEPSVLLNMETDRLASLVRPSGFYRLKAKRLKNFLSFFIDTYNGSVEEMKRAEFDCLRRELLSIPGIGRETCDSILLYALSKPVFVVDAYTKRIGVRHNIFGESATYEEIQKIFEERIERDVQVYNEFHALLVKVGKENCKKKEPLCETCPLGI</sequence>
<keyword evidence="6" id="KW-0378">Hydrolase</keyword>
<dbReference type="CDD" id="cd00056">
    <property type="entry name" value="ENDO3c"/>
    <property type="match status" value="1"/>
</dbReference>
<evidence type="ECO:0000313" key="7">
    <source>
        <dbReference type="Proteomes" id="UP000215215"/>
    </source>
</evidence>
<keyword evidence="3" id="KW-0408">Iron</keyword>
<dbReference type="Pfam" id="PF00730">
    <property type="entry name" value="HhH-GPD"/>
    <property type="match status" value="1"/>
</dbReference>
<keyword evidence="4" id="KW-0411">Iron-sulfur</keyword>
<dbReference type="Gene3D" id="1.10.340.30">
    <property type="entry name" value="Hypothetical protein, domain 2"/>
    <property type="match status" value="1"/>
</dbReference>
<accession>A0A235BYX8</accession>
<feature type="domain" description="HhH-GPD" evidence="5">
    <location>
        <begin position="37"/>
        <end position="194"/>
    </location>
</feature>
<protein>
    <submittedName>
        <fullName evidence="6">Endonuclease</fullName>
    </submittedName>
</protein>
<dbReference type="GO" id="GO:0046872">
    <property type="term" value="F:metal ion binding"/>
    <property type="evidence" value="ECO:0007669"/>
    <property type="project" value="UniProtKB-KW"/>
</dbReference>
<dbReference type="SUPFAM" id="SSF48150">
    <property type="entry name" value="DNA-glycosylase"/>
    <property type="match status" value="1"/>
</dbReference>
<proteinExistence type="predicted"/>
<dbReference type="Proteomes" id="UP000215215">
    <property type="component" value="Unassembled WGS sequence"/>
</dbReference>
<dbReference type="PANTHER" id="PTHR10359:SF19">
    <property type="entry name" value="DNA REPAIR GLYCOSYLASE MJ1434-RELATED"/>
    <property type="match status" value="1"/>
</dbReference>
<name>A0A235BYX8_UNCW3</name>
<gene>
    <name evidence="6" type="ORF">CH333_00465</name>
</gene>
<reference evidence="6 7" key="1">
    <citation type="submission" date="2017-07" db="EMBL/GenBank/DDBJ databases">
        <title>Recovery of genomes from metagenomes via a dereplication, aggregation, and scoring strategy.</title>
        <authorList>
            <person name="Sieber C.M."/>
            <person name="Probst A.J."/>
            <person name="Sharrar A."/>
            <person name="Thomas B.C."/>
            <person name="Hess M."/>
            <person name="Tringe S.G."/>
            <person name="Banfield J.F."/>
        </authorList>
    </citation>
    <scope>NUCLEOTIDE SEQUENCE [LARGE SCALE GENOMIC DNA]</scope>
    <source>
        <strain evidence="6">JGI_Cruoil_03_44_89</strain>
    </source>
</reference>
<dbReference type="PIRSF" id="PIRSF001435">
    <property type="entry name" value="Nth"/>
    <property type="match status" value="1"/>
</dbReference>
<evidence type="ECO:0000256" key="1">
    <source>
        <dbReference type="ARBA" id="ARBA00022485"/>
    </source>
</evidence>
<comment type="caution">
    <text evidence="6">The sequence shown here is derived from an EMBL/GenBank/DDBJ whole genome shotgun (WGS) entry which is preliminary data.</text>
</comment>
<keyword evidence="1" id="KW-0004">4Fe-4S</keyword>
<dbReference type="GO" id="GO:0004519">
    <property type="term" value="F:endonuclease activity"/>
    <property type="evidence" value="ECO:0007669"/>
    <property type="project" value="UniProtKB-KW"/>
</dbReference>
<dbReference type="InterPro" id="IPR023170">
    <property type="entry name" value="HhH_base_excis_C"/>
</dbReference>
<dbReference type="Gene3D" id="1.10.1670.10">
    <property type="entry name" value="Helix-hairpin-Helix base-excision DNA repair enzymes (C-terminal)"/>
    <property type="match status" value="1"/>
</dbReference>
<dbReference type="InterPro" id="IPR003265">
    <property type="entry name" value="HhH-GPD_domain"/>
</dbReference>